<accession>A0A396K1V2</accession>
<protein>
    <recommendedName>
        <fullName evidence="3">DUF674 family protein</fullName>
    </recommendedName>
</protein>
<dbReference type="PANTHER" id="PTHR33103">
    <property type="entry name" value="OS01G0153900 PROTEIN"/>
    <property type="match status" value="1"/>
</dbReference>
<name>A0A396K1V2_MEDTR</name>
<dbReference type="Proteomes" id="UP000265566">
    <property type="component" value="Chromosome 1"/>
</dbReference>
<comment type="caution">
    <text evidence="1">The sequence shown here is derived from an EMBL/GenBank/DDBJ whole genome shotgun (WGS) entry which is preliminary data.</text>
</comment>
<evidence type="ECO:0008006" key="3">
    <source>
        <dbReference type="Google" id="ProtNLM"/>
    </source>
</evidence>
<dbReference type="EMBL" id="PSQE01000001">
    <property type="protein sequence ID" value="RHN82711.1"/>
    <property type="molecule type" value="Genomic_DNA"/>
</dbReference>
<evidence type="ECO:0000313" key="1">
    <source>
        <dbReference type="EMBL" id="RHN82711.1"/>
    </source>
</evidence>
<dbReference type="AlphaFoldDB" id="A0A396K1V2"/>
<sequence length="197" mass="22044">MYTFNMASSSTKMTLKLPVDTKQNKVLFAEASKAAVDSLLNMFHLSFGTVLRLISSNNVNMHLAGSLGNLHHTSSTLQNLNQNYVLSNFRTPNANDHNLGISLHKCPNGCPYDVTSCDNELLWCCRCLQPMNRKETSGVTMKDQNVIFMLMDDLVIQPILAISVITLINKFNIKQVGASQEIVVEFGMNECFHQEQE</sequence>
<dbReference type="PANTHER" id="PTHR33103:SF19">
    <property type="entry name" value="OS09G0544700 PROTEIN"/>
    <property type="match status" value="1"/>
</dbReference>
<evidence type="ECO:0000313" key="2">
    <source>
        <dbReference type="Proteomes" id="UP000265566"/>
    </source>
</evidence>
<reference evidence="2" key="1">
    <citation type="journal article" date="2018" name="Nat. Plants">
        <title>Whole-genome landscape of Medicago truncatula symbiotic genes.</title>
        <authorList>
            <person name="Pecrix Y."/>
            <person name="Staton S.E."/>
            <person name="Sallet E."/>
            <person name="Lelandais-Briere C."/>
            <person name="Moreau S."/>
            <person name="Carrere S."/>
            <person name="Blein T."/>
            <person name="Jardinaud M.F."/>
            <person name="Latrasse D."/>
            <person name="Zouine M."/>
            <person name="Zahm M."/>
            <person name="Kreplak J."/>
            <person name="Mayjonade B."/>
            <person name="Satge C."/>
            <person name="Perez M."/>
            <person name="Cauet S."/>
            <person name="Marande W."/>
            <person name="Chantry-Darmon C."/>
            <person name="Lopez-Roques C."/>
            <person name="Bouchez O."/>
            <person name="Berard A."/>
            <person name="Debelle F."/>
            <person name="Munos S."/>
            <person name="Bendahmane A."/>
            <person name="Berges H."/>
            <person name="Niebel A."/>
            <person name="Buitink J."/>
            <person name="Frugier F."/>
            <person name="Benhamed M."/>
            <person name="Crespi M."/>
            <person name="Gouzy J."/>
            <person name="Gamas P."/>
        </authorList>
    </citation>
    <scope>NUCLEOTIDE SEQUENCE [LARGE SCALE GENOMIC DNA]</scope>
    <source>
        <strain evidence="2">cv. Jemalong A17</strain>
    </source>
</reference>
<gene>
    <name evidence="1" type="ORF">MtrunA17_Chr1g0212731</name>
</gene>
<dbReference type="Pfam" id="PF05056">
    <property type="entry name" value="DUF674"/>
    <property type="match status" value="1"/>
</dbReference>
<dbReference type="Gramene" id="rna6893">
    <property type="protein sequence ID" value="RHN82711.1"/>
    <property type="gene ID" value="gene6893"/>
</dbReference>
<dbReference type="InterPro" id="IPR007750">
    <property type="entry name" value="DUF674"/>
</dbReference>
<organism evidence="1 2">
    <name type="scientific">Medicago truncatula</name>
    <name type="common">Barrel medic</name>
    <name type="synonym">Medicago tribuloides</name>
    <dbReference type="NCBI Taxonomy" id="3880"/>
    <lineage>
        <taxon>Eukaryota</taxon>
        <taxon>Viridiplantae</taxon>
        <taxon>Streptophyta</taxon>
        <taxon>Embryophyta</taxon>
        <taxon>Tracheophyta</taxon>
        <taxon>Spermatophyta</taxon>
        <taxon>Magnoliopsida</taxon>
        <taxon>eudicotyledons</taxon>
        <taxon>Gunneridae</taxon>
        <taxon>Pentapetalae</taxon>
        <taxon>rosids</taxon>
        <taxon>fabids</taxon>
        <taxon>Fabales</taxon>
        <taxon>Fabaceae</taxon>
        <taxon>Papilionoideae</taxon>
        <taxon>50 kb inversion clade</taxon>
        <taxon>NPAAA clade</taxon>
        <taxon>Hologalegina</taxon>
        <taxon>IRL clade</taxon>
        <taxon>Trifolieae</taxon>
        <taxon>Medicago</taxon>
    </lineage>
</organism>
<proteinExistence type="predicted"/>